<dbReference type="STRING" id="339866.GCA_001418255_01558"/>
<organism evidence="1 2">
    <name type="scientific">Thiomonas bhubaneswarensis</name>
    <dbReference type="NCBI Taxonomy" id="339866"/>
    <lineage>
        <taxon>Bacteria</taxon>
        <taxon>Pseudomonadati</taxon>
        <taxon>Pseudomonadota</taxon>
        <taxon>Betaproteobacteria</taxon>
        <taxon>Burkholderiales</taxon>
        <taxon>Thiomonas</taxon>
    </lineage>
</organism>
<evidence type="ECO:0000313" key="2">
    <source>
        <dbReference type="Proteomes" id="UP000183649"/>
    </source>
</evidence>
<dbReference type="SUPFAM" id="SSF109604">
    <property type="entry name" value="HD-domain/PDEase-like"/>
    <property type="match status" value="1"/>
</dbReference>
<proteinExistence type="predicted"/>
<dbReference type="Gene3D" id="1.10.3210.10">
    <property type="entry name" value="Hypothetical protein af1432"/>
    <property type="match status" value="1"/>
</dbReference>
<evidence type="ECO:0008006" key="3">
    <source>
        <dbReference type="Google" id="ProtNLM"/>
    </source>
</evidence>
<sequence length="260" mass="28677">MDYGYRIEPRSDELGGGWRLRLLENGEEIGGGIFPAGESDLEAYDDAQAEASAWLGSRPQTSLPMHMMSHSGIDYLPGRLRVRDVQIADIAHALSLICRFGGHCTEHYSVAQHSLLVVRILESMDAPAEAMLCGLMHDAHEAYVGDVPTPIKAALGATWADLEHQAEDSVLDAFGLRDAMNDWRDIVKHADRVALATERRDVLRFDMNVNQPWAILEGVAPHDGHAALVGATPQRWAALFLEQFFMLREACGARSSIFTT</sequence>
<name>A0A0K6I1F6_9BURK</name>
<dbReference type="OrthoDB" id="1099791at2"/>
<dbReference type="AlphaFoldDB" id="A0A0K6I1F6"/>
<dbReference type="RefSeq" id="WP_055450464.1">
    <property type="nucleotide sequence ID" value="NZ_CYHF01000005.1"/>
</dbReference>
<protein>
    <recommendedName>
        <fullName evidence="3">5'-deoxynucleotidase YfbR and related HD superfamily hydrolases</fullName>
    </recommendedName>
</protein>
<dbReference type="Proteomes" id="UP000183649">
    <property type="component" value="Unassembled WGS sequence"/>
</dbReference>
<evidence type="ECO:0000313" key="1">
    <source>
        <dbReference type="EMBL" id="CUA96994.1"/>
    </source>
</evidence>
<keyword evidence="2" id="KW-1185">Reference proteome</keyword>
<dbReference type="EMBL" id="CYHF01000005">
    <property type="protein sequence ID" value="CUA96994.1"/>
    <property type="molecule type" value="Genomic_DNA"/>
</dbReference>
<gene>
    <name evidence="1" type="ORF">Ga0061069_10552</name>
</gene>
<accession>A0A0K6I1F6</accession>
<reference evidence="2" key="1">
    <citation type="submission" date="2015-08" db="EMBL/GenBank/DDBJ databases">
        <authorList>
            <person name="Varghese N."/>
        </authorList>
    </citation>
    <scope>NUCLEOTIDE SEQUENCE [LARGE SCALE GENOMIC DNA]</scope>
    <source>
        <strain evidence="2">DSM 18181</strain>
    </source>
</reference>